<evidence type="ECO:0000256" key="1">
    <source>
        <dbReference type="SAM" id="Coils"/>
    </source>
</evidence>
<dbReference type="PANTHER" id="PTHR33538">
    <property type="entry name" value="PROTEIN GAMETE EXPRESSED 1"/>
    <property type="match status" value="1"/>
</dbReference>
<feature type="transmembrane region" description="Helical" evidence="3">
    <location>
        <begin position="587"/>
        <end position="610"/>
    </location>
</feature>
<comment type="caution">
    <text evidence="4">The sequence shown here is derived from an EMBL/GenBank/DDBJ whole genome shotgun (WGS) entry which is preliminary data.</text>
</comment>
<protein>
    <recommendedName>
        <fullName evidence="6">Protein GAMETE EXPRESSED 1</fullName>
    </recommendedName>
</protein>
<feature type="coiled-coil region" evidence="1">
    <location>
        <begin position="276"/>
        <end position="310"/>
    </location>
</feature>
<evidence type="ECO:0000256" key="2">
    <source>
        <dbReference type="SAM" id="MobiDB-lite"/>
    </source>
</evidence>
<organism evidence="4 5">
    <name type="scientific">Eragrostis curvula</name>
    <name type="common">weeping love grass</name>
    <dbReference type="NCBI Taxonomy" id="38414"/>
    <lineage>
        <taxon>Eukaryota</taxon>
        <taxon>Viridiplantae</taxon>
        <taxon>Streptophyta</taxon>
        <taxon>Embryophyta</taxon>
        <taxon>Tracheophyta</taxon>
        <taxon>Spermatophyta</taxon>
        <taxon>Magnoliopsida</taxon>
        <taxon>Liliopsida</taxon>
        <taxon>Poales</taxon>
        <taxon>Poaceae</taxon>
        <taxon>PACMAD clade</taxon>
        <taxon>Chloridoideae</taxon>
        <taxon>Eragrostideae</taxon>
        <taxon>Eragrostidinae</taxon>
        <taxon>Eragrostis</taxon>
    </lineage>
</organism>
<sequence>MPASSPSSSSSSSRSPVQFRLFSPSNNRQDRRFSTGTDRDAGDRPPRTEPQPCSCLIGRACFDFIFPSLIGFQLFDLNPVHAARLYPGENCRSRIQTEARKMRSTTTTGLRLAAVLTLLLCSTTTTTAWSLFSSSSKKTTPPQLVGATAVIADFSIDGAAKDPRGARLMENARRRISAPLATCWNEAYRRLFASCADIMNDKELQSRLAWHLSSCFQEDSGRPPLPTCDERSDMVHCRKRLSDSEEKVFLEFFLETNSLCHQLQAEAFKHSTEQLVNDLARTSKSAHEKLEAMEEKSDRILEESENLRRSVTSIGKQTDDLAAATKAAGAQIGDVLEQSKAISNHSKEIIDAQAELKAGQAAMQNAMDAGMAKVEESYRRLGDGVEKLKEDTAIVGDGVRAVGDAMVSKMGDLQRTADDIGSVAGRSLENQERLLDGQEKAMRGISDLYSFQKKALEESRDTIQKLANFGQRQQEELLARQEEIRHAHDHLIQNSHFILEAQEEFRAKQANIFAALDKLYVLHNAILVESRFIKAFFFYCCIAFLIYMLTSAKQTFAIRGQLYFGLCVTIMLEIGIIKLGADDFSCQFWVLSKVLLLRSVFLAAAVVLILHSIFTFKDYDVLNHHLLQTLVEKVRAIEGNAVCEHKIYDPYSSGSDESLGNYSWIVDELQDDVDSKVDPDFVVPQKIRPVLLEEIGENSIATCDSRRYNLRPRIRPR</sequence>
<keyword evidence="3" id="KW-0812">Transmembrane</keyword>
<keyword evidence="3" id="KW-1133">Transmembrane helix</keyword>
<name>A0A5J9SI93_9POAL</name>
<dbReference type="Gramene" id="TVT98593">
    <property type="protein sequence ID" value="TVT98593"/>
    <property type="gene ID" value="EJB05_56090"/>
</dbReference>
<feature type="non-terminal residue" evidence="4">
    <location>
        <position position="1"/>
    </location>
</feature>
<evidence type="ECO:0000256" key="3">
    <source>
        <dbReference type="SAM" id="Phobius"/>
    </source>
</evidence>
<dbReference type="InterPro" id="IPR040346">
    <property type="entry name" value="GEX1/Brambleberry"/>
</dbReference>
<feature type="transmembrane region" description="Helical" evidence="3">
    <location>
        <begin position="532"/>
        <end position="550"/>
    </location>
</feature>
<feature type="transmembrane region" description="Helical" evidence="3">
    <location>
        <begin position="562"/>
        <end position="581"/>
    </location>
</feature>
<feature type="region of interest" description="Disordered" evidence="2">
    <location>
        <begin position="1"/>
        <end position="49"/>
    </location>
</feature>
<dbReference type="OrthoDB" id="377549at2759"/>
<feature type="compositionally biased region" description="Basic and acidic residues" evidence="2">
    <location>
        <begin position="28"/>
        <end position="47"/>
    </location>
</feature>
<dbReference type="EMBL" id="RWGY01000830">
    <property type="protein sequence ID" value="TVT98593.1"/>
    <property type="molecule type" value="Genomic_DNA"/>
</dbReference>
<keyword evidence="3" id="KW-0472">Membrane</keyword>
<keyword evidence="1" id="KW-0175">Coiled coil</keyword>
<accession>A0A5J9SI93</accession>
<keyword evidence="5" id="KW-1185">Reference proteome</keyword>
<evidence type="ECO:0000313" key="4">
    <source>
        <dbReference type="EMBL" id="TVT98593.1"/>
    </source>
</evidence>
<evidence type="ECO:0008006" key="6">
    <source>
        <dbReference type="Google" id="ProtNLM"/>
    </source>
</evidence>
<dbReference type="AlphaFoldDB" id="A0A5J9SI93"/>
<dbReference type="Proteomes" id="UP000324897">
    <property type="component" value="Unassembled WGS sequence"/>
</dbReference>
<evidence type="ECO:0000313" key="5">
    <source>
        <dbReference type="Proteomes" id="UP000324897"/>
    </source>
</evidence>
<feature type="compositionally biased region" description="Low complexity" evidence="2">
    <location>
        <begin position="1"/>
        <end position="16"/>
    </location>
</feature>
<reference evidence="4 5" key="1">
    <citation type="journal article" date="2019" name="Sci. Rep.">
        <title>A high-quality genome of Eragrostis curvula grass provides insights into Poaceae evolution and supports new strategies to enhance forage quality.</title>
        <authorList>
            <person name="Carballo J."/>
            <person name="Santos B.A.C.M."/>
            <person name="Zappacosta D."/>
            <person name="Garbus I."/>
            <person name="Selva J.P."/>
            <person name="Gallo C.A."/>
            <person name="Diaz A."/>
            <person name="Albertini E."/>
            <person name="Caccamo M."/>
            <person name="Echenique V."/>
        </authorList>
    </citation>
    <scope>NUCLEOTIDE SEQUENCE [LARGE SCALE GENOMIC DNA]</scope>
    <source>
        <strain evidence="5">cv. Victoria</strain>
        <tissue evidence="4">Leaf</tissue>
    </source>
</reference>
<dbReference type="PANTHER" id="PTHR33538:SF2">
    <property type="entry name" value="PROTEIN GAMETE EXPRESSED 1"/>
    <property type="match status" value="1"/>
</dbReference>
<gene>
    <name evidence="4" type="ORF">EJB05_56090</name>
</gene>
<proteinExistence type="predicted"/>